<evidence type="ECO:0000256" key="1">
    <source>
        <dbReference type="ARBA" id="ARBA00023054"/>
    </source>
</evidence>
<evidence type="ECO:0000313" key="6">
    <source>
        <dbReference type="Proteomes" id="UP000546257"/>
    </source>
</evidence>
<proteinExistence type="inferred from homology"/>
<dbReference type="EMBL" id="JACKXD010000001">
    <property type="protein sequence ID" value="MBB6645065.1"/>
    <property type="molecule type" value="Genomic_DNA"/>
</dbReference>
<evidence type="ECO:0000313" key="5">
    <source>
        <dbReference type="EMBL" id="MBB6645065.1"/>
    </source>
</evidence>
<dbReference type="InterPro" id="IPR038729">
    <property type="entry name" value="Rad50/SbcC_AAA"/>
</dbReference>
<organism evidence="5 6">
    <name type="scientific">Halobellus ruber</name>
    <dbReference type="NCBI Taxonomy" id="2761102"/>
    <lineage>
        <taxon>Archaea</taxon>
        <taxon>Methanobacteriati</taxon>
        <taxon>Methanobacteriota</taxon>
        <taxon>Stenosarchaea group</taxon>
        <taxon>Halobacteria</taxon>
        <taxon>Halobacteriales</taxon>
        <taxon>Haloferacaceae</taxon>
        <taxon>Halobellus</taxon>
    </lineage>
</organism>
<evidence type="ECO:0000256" key="3">
    <source>
        <dbReference type="SAM" id="Coils"/>
    </source>
</evidence>
<accession>A0A7J9SDR3</accession>
<sequence>MEITKIRLQNFRPYYGETEIQPTTESGKPLILIRGKNDTGKTSLFRAIKFCLYGADTRDERENLINRRAATESAGTTSVELTLADDEDIYIIKRAVEYEAVASADDREPSGWYREIRTPSETLVSRDASEDEYTRVINQLLPKNIADFFLFDAEELKRFEEGHDEEVRESIETILGIQEIENAIGDLEGRRNEYDREYANVESTIDEVERMRTELDEKIDEIERITGSEDADSEGLIDQREKKIQQKRRSLQDVREALEAAEDTEELQAEVDELTEDIETNQKKLETARQERDTIRKRTGPIIASQAASTFESEYEVEGASGEAEVINSILNGDRETCICGEEVTSDKRQQLIDRYAMLTGPRQARLNELQKIVSSFSINADKELERYQHLQSDIQRLTGEIESWKEERDELESEIDDIEREYSEDLKDKEETLNDEIDELEDEVDDLREEVGALKKERDQLRERIQSQEGASEEAERYQRLSDFAEALGDTFEDIKEKLVSSRRESVERTASEAFKQLTNRPDYYDGLTITDNYELRVRTSGPEGGERSLAEQNPSAGQTQIIVYSFIAGLSRYTTRNAPVVIDTPIGRLDPEHKRNLINFYDEFSEQVMILYQPGELGPEDIERMADVTSKHFEITIQEDETSSTIEETDPAAQLVSD</sequence>
<reference evidence="5 6" key="1">
    <citation type="submission" date="2020-08" db="EMBL/GenBank/DDBJ databases">
        <authorList>
            <person name="Seo M.-J."/>
        </authorList>
    </citation>
    <scope>NUCLEOTIDE SEQUENCE [LARGE SCALE GENOMIC DNA]</scope>
    <source>
        <strain evidence="5 6">MBLA0160</strain>
    </source>
</reference>
<dbReference type="PANTHER" id="PTHR32114:SF2">
    <property type="entry name" value="ABC TRANSPORTER ABCH.3"/>
    <property type="match status" value="1"/>
</dbReference>
<dbReference type="Pfam" id="PF13476">
    <property type="entry name" value="AAA_23"/>
    <property type="match status" value="1"/>
</dbReference>
<protein>
    <submittedName>
        <fullName evidence="5">AAA family ATPase</fullName>
    </submittedName>
</protein>
<dbReference type="AlphaFoldDB" id="A0A7J9SDR3"/>
<dbReference type="GO" id="GO:0016887">
    <property type="term" value="F:ATP hydrolysis activity"/>
    <property type="evidence" value="ECO:0007669"/>
    <property type="project" value="InterPro"/>
</dbReference>
<gene>
    <name evidence="5" type="ORF">H5V44_01900</name>
</gene>
<feature type="domain" description="Rad50/SbcC-type AAA" evidence="4">
    <location>
        <begin position="5"/>
        <end position="223"/>
    </location>
</feature>
<evidence type="ECO:0000259" key="4">
    <source>
        <dbReference type="Pfam" id="PF13476"/>
    </source>
</evidence>
<dbReference type="InterPro" id="IPR027417">
    <property type="entry name" value="P-loop_NTPase"/>
</dbReference>
<dbReference type="Gene3D" id="3.40.50.300">
    <property type="entry name" value="P-loop containing nucleotide triphosphate hydrolases"/>
    <property type="match status" value="2"/>
</dbReference>
<dbReference type="PANTHER" id="PTHR32114">
    <property type="entry name" value="ABC TRANSPORTER ABCH.3"/>
    <property type="match status" value="1"/>
</dbReference>
<dbReference type="Proteomes" id="UP000546257">
    <property type="component" value="Unassembled WGS sequence"/>
</dbReference>
<evidence type="ECO:0000256" key="2">
    <source>
        <dbReference type="ARBA" id="ARBA00049666"/>
    </source>
</evidence>
<keyword evidence="6" id="KW-1185">Reference proteome</keyword>
<keyword evidence="1 3" id="KW-0175">Coiled coil</keyword>
<dbReference type="RefSeq" id="WP_185191443.1">
    <property type="nucleotide sequence ID" value="NZ_JACKXD010000001.1"/>
</dbReference>
<feature type="coiled-coil region" evidence="3">
    <location>
        <begin position="177"/>
        <end position="298"/>
    </location>
</feature>
<comment type="similarity">
    <text evidence="2">Belongs to the Sph1/Sph2 family.</text>
</comment>
<dbReference type="GO" id="GO:0006302">
    <property type="term" value="P:double-strand break repair"/>
    <property type="evidence" value="ECO:0007669"/>
    <property type="project" value="InterPro"/>
</dbReference>
<dbReference type="SUPFAM" id="SSF52540">
    <property type="entry name" value="P-loop containing nucleoside triphosphate hydrolases"/>
    <property type="match status" value="2"/>
</dbReference>
<comment type="caution">
    <text evidence="5">The sequence shown here is derived from an EMBL/GenBank/DDBJ whole genome shotgun (WGS) entry which is preliminary data.</text>
</comment>
<name>A0A7J9SDR3_9EURY</name>
<feature type="coiled-coil region" evidence="3">
    <location>
        <begin position="381"/>
        <end position="479"/>
    </location>
</feature>